<dbReference type="InterPro" id="IPR001497">
    <property type="entry name" value="MethylDNA_cys_MeTrfase_AS"/>
</dbReference>
<keyword evidence="3" id="KW-0808">Transferase</keyword>
<dbReference type="EMBL" id="JADJEV010000002">
    <property type="protein sequence ID" value="MBK6972103.1"/>
    <property type="molecule type" value="Genomic_DNA"/>
</dbReference>
<dbReference type="PANTHER" id="PTHR10815:SF13">
    <property type="entry name" value="METHYLATED-DNA--PROTEIN-CYSTEINE METHYLTRANSFERASE"/>
    <property type="match status" value="1"/>
</dbReference>
<dbReference type="InterPro" id="IPR014048">
    <property type="entry name" value="MethylDNA_cys_MeTrfase_DNA-bd"/>
</dbReference>
<dbReference type="Proteomes" id="UP000807785">
    <property type="component" value="Unassembled WGS sequence"/>
</dbReference>
<feature type="domain" description="Methylated-DNA-[protein]-cysteine S-methyltransferase DNA binding" evidence="7">
    <location>
        <begin position="75"/>
        <end position="161"/>
    </location>
</feature>
<dbReference type="GO" id="GO:0003908">
    <property type="term" value="F:methylated-DNA-[protein]-cysteine S-methyltransferase activity"/>
    <property type="evidence" value="ECO:0007669"/>
    <property type="project" value="UniProtKB-EC"/>
</dbReference>
<keyword evidence="5" id="KW-0234">DNA repair</keyword>
<dbReference type="Gene3D" id="1.10.10.10">
    <property type="entry name" value="Winged helix-like DNA-binding domain superfamily/Winged helix DNA-binding domain"/>
    <property type="match status" value="1"/>
</dbReference>
<dbReference type="PROSITE" id="PS00374">
    <property type="entry name" value="MGMT"/>
    <property type="match status" value="1"/>
</dbReference>
<dbReference type="SUPFAM" id="SSF53155">
    <property type="entry name" value="Methylated DNA-protein cysteine methyltransferase domain"/>
    <property type="match status" value="1"/>
</dbReference>
<evidence type="ECO:0000313" key="9">
    <source>
        <dbReference type="Proteomes" id="UP000807785"/>
    </source>
</evidence>
<evidence type="ECO:0000256" key="2">
    <source>
        <dbReference type="ARBA" id="ARBA00022603"/>
    </source>
</evidence>
<protein>
    <submittedName>
        <fullName evidence="8">Methylated-DNA--[protein]-cysteine S-methyltransferase</fullName>
    </submittedName>
</protein>
<evidence type="ECO:0000256" key="4">
    <source>
        <dbReference type="ARBA" id="ARBA00022763"/>
    </source>
</evidence>
<keyword evidence="2" id="KW-0489">Methyltransferase</keyword>
<name>A0A9D7DWH4_9PROT</name>
<dbReference type="InterPro" id="IPR036631">
    <property type="entry name" value="MGMT_N_sf"/>
</dbReference>
<comment type="catalytic activity">
    <reaction evidence="6">
        <text>a 6-O-methyl-2'-deoxyguanosine in DNA + L-cysteinyl-[protein] = S-methyl-L-cysteinyl-[protein] + a 2'-deoxyguanosine in DNA</text>
        <dbReference type="Rhea" id="RHEA:24000"/>
        <dbReference type="Rhea" id="RHEA-COMP:10131"/>
        <dbReference type="Rhea" id="RHEA-COMP:10132"/>
        <dbReference type="Rhea" id="RHEA-COMP:11367"/>
        <dbReference type="Rhea" id="RHEA-COMP:11368"/>
        <dbReference type="ChEBI" id="CHEBI:29950"/>
        <dbReference type="ChEBI" id="CHEBI:82612"/>
        <dbReference type="ChEBI" id="CHEBI:85445"/>
        <dbReference type="ChEBI" id="CHEBI:85448"/>
        <dbReference type="EC" id="2.1.1.63"/>
    </reaction>
</comment>
<dbReference type="GO" id="GO:0032259">
    <property type="term" value="P:methylation"/>
    <property type="evidence" value="ECO:0007669"/>
    <property type="project" value="UniProtKB-KW"/>
</dbReference>
<comment type="catalytic activity">
    <reaction evidence="1">
        <text>a 4-O-methyl-thymidine in DNA + L-cysteinyl-[protein] = a thymidine in DNA + S-methyl-L-cysteinyl-[protein]</text>
        <dbReference type="Rhea" id="RHEA:53428"/>
        <dbReference type="Rhea" id="RHEA-COMP:10131"/>
        <dbReference type="Rhea" id="RHEA-COMP:10132"/>
        <dbReference type="Rhea" id="RHEA-COMP:13555"/>
        <dbReference type="Rhea" id="RHEA-COMP:13556"/>
        <dbReference type="ChEBI" id="CHEBI:29950"/>
        <dbReference type="ChEBI" id="CHEBI:82612"/>
        <dbReference type="ChEBI" id="CHEBI:137386"/>
        <dbReference type="ChEBI" id="CHEBI:137387"/>
        <dbReference type="EC" id="2.1.1.63"/>
    </reaction>
</comment>
<proteinExistence type="predicted"/>
<dbReference type="NCBIfam" id="TIGR00589">
    <property type="entry name" value="ogt"/>
    <property type="match status" value="1"/>
</dbReference>
<dbReference type="InterPro" id="IPR036217">
    <property type="entry name" value="MethylDNA_cys_MeTrfase_DNAb"/>
</dbReference>
<dbReference type="CDD" id="cd06445">
    <property type="entry name" value="ATase"/>
    <property type="match status" value="1"/>
</dbReference>
<dbReference type="GO" id="GO:0006281">
    <property type="term" value="P:DNA repair"/>
    <property type="evidence" value="ECO:0007669"/>
    <property type="project" value="UniProtKB-KW"/>
</dbReference>
<evidence type="ECO:0000256" key="6">
    <source>
        <dbReference type="ARBA" id="ARBA00049348"/>
    </source>
</evidence>
<reference evidence="8" key="1">
    <citation type="submission" date="2020-10" db="EMBL/GenBank/DDBJ databases">
        <title>Connecting structure to function with the recovery of over 1000 high-quality activated sludge metagenome-assembled genomes encoding full-length rRNA genes using long-read sequencing.</title>
        <authorList>
            <person name="Singleton C.M."/>
            <person name="Petriglieri F."/>
            <person name="Kristensen J.M."/>
            <person name="Kirkegaard R.H."/>
            <person name="Michaelsen T.Y."/>
            <person name="Andersen M.H."/>
            <person name="Karst S.M."/>
            <person name="Dueholm M.S."/>
            <person name="Nielsen P.H."/>
            <person name="Albertsen M."/>
        </authorList>
    </citation>
    <scope>NUCLEOTIDE SEQUENCE</scope>
    <source>
        <strain evidence="8">Bjer_18-Q3-R1-45_BAT3C.347</strain>
    </source>
</reference>
<dbReference type="AlphaFoldDB" id="A0A9D7DWH4"/>
<organism evidence="8 9">
    <name type="scientific">Candidatus Methylophosphatis roskildensis</name>
    <dbReference type="NCBI Taxonomy" id="2899263"/>
    <lineage>
        <taxon>Bacteria</taxon>
        <taxon>Pseudomonadati</taxon>
        <taxon>Pseudomonadota</taxon>
        <taxon>Betaproteobacteria</taxon>
        <taxon>Nitrosomonadales</taxon>
        <taxon>Sterolibacteriaceae</taxon>
        <taxon>Candidatus Methylophosphatis</taxon>
    </lineage>
</organism>
<evidence type="ECO:0000256" key="3">
    <source>
        <dbReference type="ARBA" id="ARBA00022679"/>
    </source>
</evidence>
<gene>
    <name evidence="8" type="ORF">IPH26_03830</name>
</gene>
<sequence length="166" mass="17729">MTQTDLPYAAIVGLPHGAVGLRCTGSAVTALDYLPVQAELAPRSPLASEAVRQMRAWLQEPAFRFDLPLAPVGSAFQQRVWQEISYIACGETLTYGELAGRIGSAARAVGQACGANPYPIVVPCHRVVASTRGLNGGFGGFAHATDGFLLDIKRWLLEHEGRIRVG</sequence>
<evidence type="ECO:0000259" key="7">
    <source>
        <dbReference type="Pfam" id="PF01035"/>
    </source>
</evidence>
<evidence type="ECO:0000256" key="5">
    <source>
        <dbReference type="ARBA" id="ARBA00023204"/>
    </source>
</evidence>
<dbReference type="SUPFAM" id="SSF46767">
    <property type="entry name" value="Methylated DNA-protein cysteine methyltransferase, C-terminal domain"/>
    <property type="match status" value="1"/>
</dbReference>
<dbReference type="PANTHER" id="PTHR10815">
    <property type="entry name" value="METHYLATED-DNA--PROTEIN-CYSTEINE METHYLTRANSFERASE"/>
    <property type="match status" value="1"/>
</dbReference>
<comment type="caution">
    <text evidence="8">The sequence shown here is derived from an EMBL/GenBank/DDBJ whole genome shotgun (WGS) entry which is preliminary data.</text>
</comment>
<accession>A0A9D7DWH4</accession>
<dbReference type="InterPro" id="IPR036388">
    <property type="entry name" value="WH-like_DNA-bd_sf"/>
</dbReference>
<keyword evidence="4" id="KW-0227">DNA damage</keyword>
<evidence type="ECO:0000313" key="8">
    <source>
        <dbReference type="EMBL" id="MBK6972103.1"/>
    </source>
</evidence>
<dbReference type="Pfam" id="PF01035">
    <property type="entry name" value="DNA_binding_1"/>
    <property type="match status" value="1"/>
</dbReference>
<evidence type="ECO:0000256" key="1">
    <source>
        <dbReference type="ARBA" id="ARBA00001286"/>
    </source>
</evidence>